<sequence length="310" mass="33073">MLDSMMLVRNSMDPVVAQSEFAGDGVMLAADRWDPPTLGDGGSGVDRKGLVLLLHGGGQTRHSWRNTGRSLAADGWSAIALDARGHGDSQWAPDGDYGIDALVADLTSVIEGLGEKPVLVGASMGGMTSLIGQGENPDLARGLVLVDIAPKVETSGTAEIMAFMRSGLEGFASLDDAAAAIAAYTPNRVRKPNPQGLRKNLRLRDGRWYWHWDPEFLRVGDEPTRQSDSIVRYERARDAAAAITVPTMLVRGQQSNVVSEEGAKELLELIPTAKLIDVTGAGHMVAGDDNDVFSGGLKGFLDEDVVAIRR</sequence>
<dbReference type="EMBL" id="BHYM01000037">
    <property type="protein sequence ID" value="GCE40641.1"/>
    <property type="molecule type" value="Genomic_DNA"/>
</dbReference>
<name>A0A402CAM8_RHOWR</name>
<protein>
    <submittedName>
        <fullName evidence="2">Probable hydrolase</fullName>
    </submittedName>
</protein>
<dbReference type="InterPro" id="IPR000073">
    <property type="entry name" value="AB_hydrolase_1"/>
</dbReference>
<dbReference type="Pfam" id="PF00561">
    <property type="entry name" value="Abhydrolase_1"/>
    <property type="match status" value="1"/>
</dbReference>
<proteinExistence type="predicted"/>
<dbReference type="InterPro" id="IPR029058">
    <property type="entry name" value="AB_hydrolase_fold"/>
</dbReference>
<keyword evidence="2" id="KW-0378">Hydrolase</keyword>
<gene>
    <name evidence="2" type="ORF">Rhow_004284</name>
</gene>
<dbReference type="PANTHER" id="PTHR43194">
    <property type="entry name" value="HYDROLASE ALPHA/BETA FOLD FAMILY"/>
    <property type="match status" value="1"/>
</dbReference>
<dbReference type="Gene3D" id="3.40.50.1820">
    <property type="entry name" value="alpha/beta hydrolase"/>
    <property type="match status" value="1"/>
</dbReference>
<dbReference type="SUPFAM" id="SSF53474">
    <property type="entry name" value="alpha/beta-Hydrolases"/>
    <property type="match status" value="1"/>
</dbReference>
<keyword evidence="3" id="KW-1185">Reference proteome</keyword>
<feature type="domain" description="AB hydrolase-1" evidence="1">
    <location>
        <begin position="50"/>
        <end position="285"/>
    </location>
</feature>
<evidence type="ECO:0000313" key="2">
    <source>
        <dbReference type="EMBL" id="GCE40641.1"/>
    </source>
</evidence>
<dbReference type="PANTHER" id="PTHR43194:SF2">
    <property type="entry name" value="PEROXISOMAL MEMBRANE PROTEIN LPX1"/>
    <property type="match status" value="1"/>
</dbReference>
<evidence type="ECO:0000259" key="1">
    <source>
        <dbReference type="Pfam" id="PF00561"/>
    </source>
</evidence>
<dbReference type="Proteomes" id="UP000287519">
    <property type="component" value="Unassembled WGS sequence"/>
</dbReference>
<organism evidence="2 3">
    <name type="scientific">Rhodococcus wratislaviensis</name>
    <name type="common">Tsukamurella wratislaviensis</name>
    <dbReference type="NCBI Taxonomy" id="44752"/>
    <lineage>
        <taxon>Bacteria</taxon>
        <taxon>Bacillati</taxon>
        <taxon>Actinomycetota</taxon>
        <taxon>Actinomycetes</taxon>
        <taxon>Mycobacteriales</taxon>
        <taxon>Nocardiaceae</taxon>
        <taxon>Rhodococcus</taxon>
    </lineage>
</organism>
<dbReference type="InterPro" id="IPR000639">
    <property type="entry name" value="Epox_hydrolase-like"/>
</dbReference>
<dbReference type="GO" id="GO:0016787">
    <property type="term" value="F:hydrolase activity"/>
    <property type="evidence" value="ECO:0007669"/>
    <property type="project" value="UniProtKB-KW"/>
</dbReference>
<dbReference type="AlphaFoldDB" id="A0A402CAM8"/>
<evidence type="ECO:0000313" key="3">
    <source>
        <dbReference type="Proteomes" id="UP000287519"/>
    </source>
</evidence>
<reference evidence="2 3" key="1">
    <citation type="submission" date="2018-11" db="EMBL/GenBank/DDBJ databases">
        <title>Microbial catabolism of amino acid.</title>
        <authorList>
            <person name="Hibi M."/>
            <person name="Ogawa J."/>
        </authorList>
    </citation>
    <scope>NUCLEOTIDE SEQUENCE [LARGE SCALE GENOMIC DNA]</scope>
    <source>
        <strain evidence="2 3">C31-06</strain>
    </source>
</reference>
<comment type="caution">
    <text evidence="2">The sequence shown here is derived from an EMBL/GenBank/DDBJ whole genome shotgun (WGS) entry which is preliminary data.</text>
</comment>
<dbReference type="PRINTS" id="PR00111">
    <property type="entry name" value="ABHYDROLASE"/>
</dbReference>
<dbReference type="InterPro" id="IPR050228">
    <property type="entry name" value="Carboxylesterase_BioH"/>
</dbReference>
<accession>A0A402CAM8</accession>
<dbReference type="PRINTS" id="PR00412">
    <property type="entry name" value="EPOXHYDRLASE"/>
</dbReference>